<gene>
    <name evidence="4" type="ORF">URODEC1_LOCUS19610</name>
</gene>
<evidence type="ECO:0000313" key="4">
    <source>
        <dbReference type="EMBL" id="CAL4919164.1"/>
    </source>
</evidence>
<organism evidence="4 5">
    <name type="scientific">Urochloa decumbens</name>
    <dbReference type="NCBI Taxonomy" id="240449"/>
    <lineage>
        <taxon>Eukaryota</taxon>
        <taxon>Viridiplantae</taxon>
        <taxon>Streptophyta</taxon>
        <taxon>Embryophyta</taxon>
        <taxon>Tracheophyta</taxon>
        <taxon>Spermatophyta</taxon>
        <taxon>Magnoliopsida</taxon>
        <taxon>Liliopsida</taxon>
        <taxon>Poales</taxon>
        <taxon>Poaceae</taxon>
        <taxon>PACMAD clade</taxon>
        <taxon>Panicoideae</taxon>
        <taxon>Panicodae</taxon>
        <taxon>Paniceae</taxon>
        <taxon>Melinidinae</taxon>
        <taxon>Urochloa</taxon>
    </lineage>
</organism>
<reference evidence="5" key="1">
    <citation type="submission" date="2024-06" db="EMBL/GenBank/DDBJ databases">
        <authorList>
            <person name="Ryan C."/>
        </authorList>
    </citation>
    <scope>NUCLEOTIDE SEQUENCE [LARGE SCALE GENOMIC DNA]</scope>
</reference>
<dbReference type="FunFam" id="3.40.50.2000:FF:000061">
    <property type="entry name" value="UDP-glycosyltransferase 83A1"/>
    <property type="match status" value="1"/>
</dbReference>
<evidence type="ECO:0000313" key="5">
    <source>
        <dbReference type="Proteomes" id="UP001497457"/>
    </source>
</evidence>
<comment type="similarity">
    <text evidence="1">Belongs to the UDP-glycosyltransferase family.</text>
</comment>
<sequence>MAAAPPHPRVLMLPFPAQGHVMPLMELSHRLAEHGVEVYFVNTEFNHARIVRAMEGGDPQTGAIPAGIHMVSFPDGMGPDADRSNIGKVAEGLAAAMLGRLEELVRSKEIRWMVVDVPMIWALELATKVAVRVALFLPFSAAAFALRLHAPKMIEDGIVDEDGNVKRNKRIQLSPKMPAVDAGELPWSGVGKTTDARRLMFQNVIKTRTAIAQADSIICNTFEEIESDALAFIQKTALAVGPLEAPQATPAAGHFWPDDPSCLAWLDTQAPSSVVYVAFGSLAVLDATQLHELADGLALSGRPFLWVVRVNHAGAGWLDALRRRAGGAGMVMGWAPQQRVLAHPSVACFVTHCGWNSVMEGARHGARFLCWPSFGDQFCNRSYVCDVWCTGVGVCADGRGVVTKEEVRDKLERLLGDEGIGARATSLKKAARASVTDGGPSHRNLLRFVDLLRER</sequence>
<dbReference type="PANTHER" id="PTHR11926">
    <property type="entry name" value="GLUCOSYL/GLUCURONOSYL TRANSFERASES"/>
    <property type="match status" value="1"/>
</dbReference>
<dbReference type="CDD" id="cd03784">
    <property type="entry name" value="GT1_Gtf-like"/>
    <property type="match status" value="1"/>
</dbReference>
<dbReference type="Pfam" id="PF26168">
    <property type="entry name" value="Glyco_transf_N"/>
    <property type="match status" value="1"/>
</dbReference>
<dbReference type="Pfam" id="PF00201">
    <property type="entry name" value="UDPGT"/>
    <property type="match status" value="1"/>
</dbReference>
<dbReference type="AlphaFoldDB" id="A0ABC8X2V2"/>
<feature type="domain" description="Glycosyltransferase N-terminal" evidence="3">
    <location>
        <begin position="10"/>
        <end position="53"/>
    </location>
</feature>
<name>A0ABC8X2V2_9POAL</name>
<dbReference type="EMBL" id="OZ075123">
    <property type="protein sequence ID" value="CAL4919164.1"/>
    <property type="molecule type" value="Genomic_DNA"/>
</dbReference>
<protein>
    <recommendedName>
        <fullName evidence="3">Glycosyltransferase N-terminal domain-containing protein</fullName>
    </recommendedName>
</protein>
<dbReference type="FunFam" id="3.40.50.2000:FF:000108">
    <property type="entry name" value="UDP-glycosyltransferase 83A1"/>
    <property type="match status" value="1"/>
</dbReference>
<evidence type="ECO:0000259" key="3">
    <source>
        <dbReference type="Pfam" id="PF26168"/>
    </source>
</evidence>
<dbReference type="SUPFAM" id="SSF53756">
    <property type="entry name" value="UDP-Glycosyltransferase/glycogen phosphorylase"/>
    <property type="match status" value="1"/>
</dbReference>
<dbReference type="GO" id="GO:0016740">
    <property type="term" value="F:transferase activity"/>
    <property type="evidence" value="ECO:0007669"/>
    <property type="project" value="UniProtKB-KW"/>
</dbReference>
<reference evidence="4 5" key="2">
    <citation type="submission" date="2024-10" db="EMBL/GenBank/DDBJ databases">
        <authorList>
            <person name="Ryan C."/>
        </authorList>
    </citation>
    <scope>NUCLEOTIDE SEQUENCE [LARGE SCALE GENOMIC DNA]</scope>
</reference>
<dbReference type="InterPro" id="IPR058980">
    <property type="entry name" value="Glyco_transf_N"/>
</dbReference>
<dbReference type="InterPro" id="IPR002213">
    <property type="entry name" value="UDP_glucos_trans"/>
</dbReference>
<keyword evidence="5" id="KW-1185">Reference proteome</keyword>
<accession>A0ABC8X2V2</accession>
<proteinExistence type="inferred from homology"/>
<dbReference type="PANTHER" id="PTHR11926:SF1511">
    <property type="entry name" value="GLYCOSYLTRANSFERASE"/>
    <property type="match status" value="1"/>
</dbReference>
<dbReference type="Proteomes" id="UP001497457">
    <property type="component" value="Chromosome 13rd"/>
</dbReference>
<evidence type="ECO:0000256" key="1">
    <source>
        <dbReference type="ARBA" id="ARBA00009995"/>
    </source>
</evidence>
<dbReference type="Gene3D" id="3.40.50.2000">
    <property type="entry name" value="Glycogen Phosphorylase B"/>
    <property type="match status" value="2"/>
</dbReference>
<keyword evidence="2" id="KW-0808">Transferase</keyword>
<evidence type="ECO:0000256" key="2">
    <source>
        <dbReference type="ARBA" id="ARBA00022679"/>
    </source>
</evidence>